<proteinExistence type="predicted"/>
<dbReference type="GO" id="GO:0009279">
    <property type="term" value="C:cell outer membrane"/>
    <property type="evidence" value="ECO:0007669"/>
    <property type="project" value="TreeGrafter"/>
</dbReference>
<dbReference type="AlphaFoldDB" id="A0A377PFF0"/>
<evidence type="ECO:0000313" key="2">
    <source>
        <dbReference type="EMBL" id="STQ79057.1"/>
    </source>
</evidence>
<feature type="domain" description="PapC-like C-terminal" evidence="1">
    <location>
        <begin position="349"/>
        <end position="404"/>
    </location>
</feature>
<dbReference type="GO" id="GO:0015473">
    <property type="term" value="F:fimbrial usher porin activity"/>
    <property type="evidence" value="ECO:0007669"/>
    <property type="project" value="InterPro"/>
</dbReference>
<dbReference type="GO" id="GO:0009297">
    <property type="term" value="P:pilus assembly"/>
    <property type="evidence" value="ECO:0007669"/>
    <property type="project" value="InterPro"/>
</dbReference>
<reference evidence="2 3" key="1">
    <citation type="submission" date="2018-06" db="EMBL/GenBank/DDBJ databases">
        <authorList>
            <consortium name="Pathogen Informatics"/>
            <person name="Doyle S."/>
        </authorList>
    </citation>
    <scope>NUCLEOTIDE SEQUENCE [LARGE SCALE GENOMIC DNA]</scope>
    <source>
        <strain evidence="2 3">NCTC8105</strain>
    </source>
</reference>
<dbReference type="Pfam" id="PF13953">
    <property type="entry name" value="PapC_C"/>
    <property type="match status" value="1"/>
</dbReference>
<evidence type="ECO:0000259" key="1">
    <source>
        <dbReference type="Pfam" id="PF13953"/>
    </source>
</evidence>
<evidence type="ECO:0000313" key="3">
    <source>
        <dbReference type="Proteomes" id="UP000254821"/>
    </source>
</evidence>
<dbReference type="PANTHER" id="PTHR30451">
    <property type="entry name" value="OUTER MEMBRANE USHER PROTEIN"/>
    <property type="match status" value="1"/>
</dbReference>
<dbReference type="Pfam" id="PF00577">
    <property type="entry name" value="Usher"/>
    <property type="match status" value="1"/>
</dbReference>
<dbReference type="Gene3D" id="2.60.40.2070">
    <property type="match status" value="1"/>
</dbReference>
<dbReference type="Proteomes" id="UP000254821">
    <property type="component" value="Unassembled WGS sequence"/>
</dbReference>
<dbReference type="InterPro" id="IPR043142">
    <property type="entry name" value="PapC-like_C_sf"/>
</dbReference>
<dbReference type="Gene3D" id="2.60.40.2610">
    <property type="entry name" value="Outer membrane usher protein FimD, plug domain"/>
    <property type="match status" value="1"/>
</dbReference>
<dbReference type="PANTHER" id="PTHR30451:SF10">
    <property type="entry name" value="OUTER MEMBRANE USHER PROTEIN YFCU-RELATED"/>
    <property type="match status" value="1"/>
</dbReference>
<organism evidence="2 3">
    <name type="scientific">Hafnia alvei</name>
    <dbReference type="NCBI Taxonomy" id="569"/>
    <lineage>
        <taxon>Bacteria</taxon>
        <taxon>Pseudomonadati</taxon>
        <taxon>Pseudomonadota</taxon>
        <taxon>Gammaproteobacteria</taxon>
        <taxon>Enterobacterales</taxon>
        <taxon>Hafniaceae</taxon>
        <taxon>Hafnia</taxon>
    </lineage>
</organism>
<sequence>MGIGRDLFLLGAVSADVTQSFARLPGEEKRQGKSWRLSYSKRFDEYDSEVTFAGYRFSERDYMSMGEFLDARYHEENSGHDKELYTITANKNFSEVGLSFYFSYSHQTYWDQPTDDRYSLSGSTYVSLFSLKNVSLNVSATRSKINERNDDAVFVSLSIPMGNSASIGYDGQYSNNRYSQNVSYYDRVDNNNNYRVSTGVSSGGDESTRTQFNGYYSHRGDFADMSANAAYSQGNYSSAGMTMQGGATITAKGAALHSGGISGGTRLMVDTEGVGGVPINGGRVHTNGYGIGVITDMNSYYRNSTSIDLTKMADDVDSSRSVVDSALTDGAIGYRKFGVIKGAKALAVLALADGSHPPFGASIRNSEGKELAIVGDGGIAWLTGLQGGESLDVLWDGAAQCAISIPKTLRDQEQLLLPCHAVAQSQTSTVAKDSAALESTDNIHEEQ</sequence>
<dbReference type="InterPro" id="IPR000015">
    <property type="entry name" value="Fimb_usher"/>
</dbReference>
<name>A0A377PFF0_HAFAL</name>
<dbReference type="InterPro" id="IPR042186">
    <property type="entry name" value="FimD_plug_dom"/>
</dbReference>
<gene>
    <name evidence="2" type="primary">papC_3</name>
    <name evidence="2" type="ORF">NCTC8105_01116</name>
</gene>
<dbReference type="EMBL" id="UGHP01000001">
    <property type="protein sequence ID" value="STQ79057.1"/>
    <property type="molecule type" value="Genomic_DNA"/>
</dbReference>
<accession>A0A377PFF0</accession>
<protein>
    <submittedName>
        <fullName evidence="2">Outer membrane usher protein papC</fullName>
    </submittedName>
</protein>
<dbReference type="InterPro" id="IPR025949">
    <property type="entry name" value="PapC-like_C"/>
</dbReference>